<organism evidence="1 2">
    <name type="scientific">Pseudobutyrivibrio ruminis</name>
    <dbReference type="NCBI Taxonomy" id="46206"/>
    <lineage>
        <taxon>Bacteria</taxon>
        <taxon>Bacillati</taxon>
        <taxon>Bacillota</taxon>
        <taxon>Clostridia</taxon>
        <taxon>Lachnospirales</taxon>
        <taxon>Lachnospiraceae</taxon>
        <taxon>Pseudobutyrivibrio</taxon>
    </lineage>
</organism>
<accession>A0A2G3DYT1</accession>
<proteinExistence type="predicted"/>
<sequence length="99" mass="11126">MKVYISGAITNNPKYVEQFDAAEKALIAAGHEVVNPAKINMPLPESTTHDEFMHVSFALMDLCNMIFMLESWVNSNGAHMEFEYAMRHKMTIVFEGGKG</sequence>
<evidence type="ECO:0000313" key="2">
    <source>
        <dbReference type="Proteomes" id="UP000225889"/>
    </source>
</evidence>
<dbReference type="RefSeq" id="WP_099391249.1">
    <property type="nucleotide sequence ID" value="NZ_PDYF01000007.1"/>
</dbReference>
<reference evidence="1 2" key="2">
    <citation type="submission" date="2017-10" db="EMBL/GenBank/DDBJ databases">
        <authorList>
            <person name="Banno H."/>
            <person name="Chua N.-H."/>
        </authorList>
    </citation>
    <scope>NUCLEOTIDE SEQUENCE [LARGE SCALE GENOMIC DNA]</scope>
    <source>
        <strain evidence="1 2">JK626</strain>
    </source>
</reference>
<protein>
    <recommendedName>
        <fullName evidence="3">DUF4406 domain-containing protein</fullName>
    </recommendedName>
</protein>
<evidence type="ECO:0008006" key="3">
    <source>
        <dbReference type="Google" id="ProtNLM"/>
    </source>
</evidence>
<comment type="caution">
    <text evidence="1">The sequence shown here is derived from an EMBL/GenBank/DDBJ whole genome shotgun (WGS) entry which is preliminary data.</text>
</comment>
<dbReference type="AlphaFoldDB" id="A0A2G3DYT1"/>
<reference evidence="1 2" key="1">
    <citation type="submission" date="2017-10" db="EMBL/GenBank/DDBJ databases">
        <title>Resolving the taxonomy of Roseburia spp., Eubacterium rectale and Agathobacter spp. through phylogenomic analysis.</title>
        <authorList>
            <person name="Sheridan P.O."/>
            <person name="Walker A.W."/>
            <person name="Duncan S.H."/>
            <person name="Scott K.P."/>
            <person name="Toole P.W.O."/>
            <person name="Luis P."/>
            <person name="Flint H.J."/>
        </authorList>
    </citation>
    <scope>NUCLEOTIDE SEQUENCE [LARGE SCALE GENOMIC DNA]</scope>
    <source>
        <strain evidence="1 2">JK626</strain>
    </source>
</reference>
<gene>
    <name evidence="1" type="ORF">CSX01_01995</name>
</gene>
<dbReference type="InterPro" id="IPR025518">
    <property type="entry name" value="DUF4406"/>
</dbReference>
<dbReference type="Proteomes" id="UP000225889">
    <property type="component" value="Unassembled WGS sequence"/>
</dbReference>
<dbReference type="Pfam" id="PF14359">
    <property type="entry name" value="DUF4406"/>
    <property type="match status" value="1"/>
</dbReference>
<dbReference type="EMBL" id="PDYF01000007">
    <property type="protein sequence ID" value="PHU36030.1"/>
    <property type="molecule type" value="Genomic_DNA"/>
</dbReference>
<dbReference type="Gene3D" id="3.40.50.450">
    <property type="match status" value="1"/>
</dbReference>
<evidence type="ECO:0000313" key="1">
    <source>
        <dbReference type="EMBL" id="PHU36030.1"/>
    </source>
</evidence>
<name>A0A2G3DYT1_9FIRM</name>
<dbReference type="SUPFAM" id="SSF52309">
    <property type="entry name" value="N-(deoxy)ribosyltransferase-like"/>
    <property type="match status" value="1"/>
</dbReference>